<dbReference type="Pfam" id="PF03083">
    <property type="entry name" value="MtN3_slv"/>
    <property type="match status" value="1"/>
</dbReference>
<keyword evidence="15" id="KW-1185">Reference proteome</keyword>
<dbReference type="AlphaFoldDB" id="A0A1Y1XGJ0"/>
<sequence>MLECKSSTCEFIIQTGFPFVGIFTAYFIYLSPLKDVIPLYKKMGSRDVCQINPYPIVMIFCNTLCQCFYAYVIHNHWVIWHNLGGTVAGLFFVVILYSSNLKKKDFNLATITLLLLTFANLGCAALAFILFHDDYPKAKNTIGILNIVILFGVYVSPLATMYEVIKTRNSSSINFIMTIAMFINSILWTGYGFIINDFYIWFPNVVGIVSTIIQFVLLIVFPSKKKNADKKIEENINEKVINI</sequence>
<gene>
    <name evidence="14" type="ORF">BCR32DRAFT_291099</name>
</gene>
<keyword evidence="10 13" id="KW-1133">Transmembrane helix</keyword>
<evidence type="ECO:0000256" key="3">
    <source>
        <dbReference type="ARBA" id="ARBA00007809"/>
    </source>
</evidence>
<comment type="caution">
    <text evidence="14">The sequence shown here is derived from an EMBL/GenBank/DDBJ whole genome shotgun (WGS) entry which is preliminary data.</text>
</comment>
<dbReference type="OrthoDB" id="409725at2759"/>
<evidence type="ECO:0000256" key="5">
    <source>
        <dbReference type="ARBA" id="ARBA00022448"/>
    </source>
</evidence>
<feature type="transmembrane region" description="Helical" evidence="13">
    <location>
        <begin position="174"/>
        <end position="194"/>
    </location>
</feature>
<name>A0A1Y1XGJ0_9FUNG</name>
<evidence type="ECO:0000256" key="12">
    <source>
        <dbReference type="ARBA" id="ARBA00023136"/>
    </source>
</evidence>
<keyword evidence="5" id="KW-0813">Transport</keyword>
<dbReference type="Gene3D" id="1.20.1280.290">
    <property type="match status" value="2"/>
</dbReference>
<reference evidence="14 15" key="2">
    <citation type="submission" date="2016-08" db="EMBL/GenBank/DDBJ databases">
        <title>Pervasive Adenine N6-methylation of Active Genes in Fungi.</title>
        <authorList>
            <consortium name="DOE Joint Genome Institute"/>
            <person name="Mondo S.J."/>
            <person name="Dannebaum R.O."/>
            <person name="Kuo R.C."/>
            <person name="Labutti K."/>
            <person name="Haridas S."/>
            <person name="Kuo A."/>
            <person name="Salamov A."/>
            <person name="Ahrendt S.R."/>
            <person name="Lipzen A."/>
            <person name="Sullivan W."/>
            <person name="Andreopoulos W.B."/>
            <person name="Clum A."/>
            <person name="Lindquist E."/>
            <person name="Daum C."/>
            <person name="Ramamoorthy G.K."/>
            <person name="Gryganskyi A."/>
            <person name="Culley D."/>
            <person name="Magnuson J.K."/>
            <person name="James T.Y."/>
            <person name="O'Malley M.A."/>
            <person name="Stajich J.E."/>
            <person name="Spatafora J.W."/>
            <person name="Visel A."/>
            <person name="Grigoriev I.V."/>
        </authorList>
    </citation>
    <scope>NUCLEOTIDE SEQUENCE [LARGE SCALE GENOMIC DNA]</scope>
    <source>
        <strain evidence="14 15">S4</strain>
    </source>
</reference>
<dbReference type="PANTHER" id="PTHR10791">
    <property type="entry name" value="RAG1-ACTIVATING PROTEIN 1"/>
    <property type="match status" value="1"/>
</dbReference>
<evidence type="ECO:0000313" key="14">
    <source>
        <dbReference type="EMBL" id="ORX84847.1"/>
    </source>
</evidence>
<feature type="transmembrane region" description="Helical" evidence="13">
    <location>
        <begin position="12"/>
        <end position="30"/>
    </location>
</feature>
<dbReference type="EMBL" id="MCFG01000045">
    <property type="protein sequence ID" value="ORX84847.1"/>
    <property type="molecule type" value="Genomic_DNA"/>
</dbReference>
<feature type="transmembrane region" description="Helical" evidence="13">
    <location>
        <begin position="143"/>
        <end position="162"/>
    </location>
</feature>
<feature type="transmembrane region" description="Helical" evidence="13">
    <location>
        <begin position="51"/>
        <end position="72"/>
    </location>
</feature>
<evidence type="ECO:0000256" key="4">
    <source>
        <dbReference type="ARBA" id="ARBA00021741"/>
    </source>
</evidence>
<evidence type="ECO:0000256" key="10">
    <source>
        <dbReference type="ARBA" id="ARBA00022989"/>
    </source>
</evidence>
<keyword evidence="11" id="KW-0333">Golgi apparatus</keyword>
<feature type="transmembrane region" description="Helical" evidence="13">
    <location>
        <begin position="78"/>
        <end position="97"/>
    </location>
</feature>
<proteinExistence type="inferred from homology"/>
<dbReference type="GO" id="GO:0051119">
    <property type="term" value="F:sugar transmembrane transporter activity"/>
    <property type="evidence" value="ECO:0007669"/>
    <property type="project" value="InterPro"/>
</dbReference>
<dbReference type="PANTHER" id="PTHR10791:SF224">
    <property type="entry name" value="SUGAR TRANSPORTER SWEET"/>
    <property type="match status" value="1"/>
</dbReference>
<accession>A0A1Y1XGJ0</accession>
<keyword evidence="8 13" id="KW-0812">Transmembrane</keyword>
<evidence type="ECO:0000256" key="11">
    <source>
        <dbReference type="ARBA" id="ARBA00023034"/>
    </source>
</evidence>
<dbReference type="InterPro" id="IPR047664">
    <property type="entry name" value="SWEET"/>
</dbReference>
<comment type="similarity">
    <text evidence="3">Belongs to the SWEET sugar transporter family.</text>
</comment>
<evidence type="ECO:0000256" key="9">
    <source>
        <dbReference type="ARBA" id="ARBA00022737"/>
    </source>
</evidence>
<organism evidence="14 15">
    <name type="scientific">Anaeromyces robustus</name>
    <dbReference type="NCBI Taxonomy" id="1754192"/>
    <lineage>
        <taxon>Eukaryota</taxon>
        <taxon>Fungi</taxon>
        <taxon>Fungi incertae sedis</taxon>
        <taxon>Chytridiomycota</taxon>
        <taxon>Chytridiomycota incertae sedis</taxon>
        <taxon>Neocallimastigomycetes</taxon>
        <taxon>Neocallimastigales</taxon>
        <taxon>Neocallimastigaceae</taxon>
        <taxon>Anaeromyces</taxon>
    </lineage>
</organism>
<keyword evidence="9" id="KW-0677">Repeat</keyword>
<keyword evidence="12 13" id="KW-0472">Membrane</keyword>
<evidence type="ECO:0000256" key="8">
    <source>
        <dbReference type="ARBA" id="ARBA00022692"/>
    </source>
</evidence>
<dbReference type="Proteomes" id="UP000193944">
    <property type="component" value="Unassembled WGS sequence"/>
</dbReference>
<dbReference type="GO" id="GO:0005886">
    <property type="term" value="C:plasma membrane"/>
    <property type="evidence" value="ECO:0007669"/>
    <property type="project" value="UniProtKB-SubCell"/>
</dbReference>
<evidence type="ECO:0000256" key="2">
    <source>
        <dbReference type="ARBA" id="ARBA00004653"/>
    </source>
</evidence>
<evidence type="ECO:0000256" key="6">
    <source>
        <dbReference type="ARBA" id="ARBA00022475"/>
    </source>
</evidence>
<dbReference type="GO" id="GO:0000139">
    <property type="term" value="C:Golgi membrane"/>
    <property type="evidence" value="ECO:0007669"/>
    <property type="project" value="UniProtKB-SubCell"/>
</dbReference>
<feature type="transmembrane region" description="Helical" evidence="13">
    <location>
        <begin position="109"/>
        <end position="131"/>
    </location>
</feature>
<comment type="subcellular location">
    <subcellularLocation>
        <location evidence="1">Cell membrane</location>
        <topology evidence="1">Multi-pass membrane protein</topology>
    </subcellularLocation>
    <subcellularLocation>
        <location evidence="2">Golgi apparatus membrane</location>
        <topology evidence="2">Multi-pass membrane protein</topology>
    </subcellularLocation>
</comment>
<keyword evidence="6" id="KW-1003">Cell membrane</keyword>
<keyword evidence="7" id="KW-0762">Sugar transport</keyword>
<dbReference type="FunFam" id="1.20.1280.290:FF:000004">
    <property type="entry name" value="Sugar transporter SWEET"/>
    <property type="match status" value="1"/>
</dbReference>
<evidence type="ECO:0000313" key="15">
    <source>
        <dbReference type="Proteomes" id="UP000193944"/>
    </source>
</evidence>
<protein>
    <recommendedName>
        <fullName evidence="4">Sugar transporter SWEET1</fullName>
    </recommendedName>
</protein>
<reference evidence="14 15" key="1">
    <citation type="submission" date="2016-08" db="EMBL/GenBank/DDBJ databases">
        <title>A Parts List for Fungal Cellulosomes Revealed by Comparative Genomics.</title>
        <authorList>
            <consortium name="DOE Joint Genome Institute"/>
            <person name="Haitjema C.H."/>
            <person name="Gilmore S.P."/>
            <person name="Henske J.K."/>
            <person name="Solomon K.V."/>
            <person name="De Groot R."/>
            <person name="Kuo A."/>
            <person name="Mondo S.J."/>
            <person name="Salamov A.A."/>
            <person name="Labutti K."/>
            <person name="Zhao Z."/>
            <person name="Chiniquy J."/>
            <person name="Barry K."/>
            <person name="Brewer H.M."/>
            <person name="Purvine S.O."/>
            <person name="Wright A.T."/>
            <person name="Boxma B."/>
            <person name="Van Alen T."/>
            <person name="Hackstein J.H."/>
            <person name="Baker S.E."/>
            <person name="Grigoriev I.V."/>
            <person name="O'Malley M.A."/>
        </authorList>
    </citation>
    <scope>NUCLEOTIDE SEQUENCE [LARGE SCALE GENOMIC DNA]</scope>
    <source>
        <strain evidence="14 15">S4</strain>
    </source>
</reference>
<evidence type="ECO:0000256" key="1">
    <source>
        <dbReference type="ARBA" id="ARBA00004651"/>
    </source>
</evidence>
<dbReference type="InterPro" id="IPR004316">
    <property type="entry name" value="SWEET_rpt"/>
</dbReference>
<evidence type="ECO:0000256" key="7">
    <source>
        <dbReference type="ARBA" id="ARBA00022597"/>
    </source>
</evidence>
<feature type="transmembrane region" description="Helical" evidence="13">
    <location>
        <begin position="200"/>
        <end position="221"/>
    </location>
</feature>
<evidence type="ECO:0000256" key="13">
    <source>
        <dbReference type="SAM" id="Phobius"/>
    </source>
</evidence>